<evidence type="ECO:0000256" key="3">
    <source>
        <dbReference type="ARBA" id="ARBA00022771"/>
    </source>
</evidence>
<dbReference type="Pfam" id="PF01096">
    <property type="entry name" value="Zn_ribbon_TFIIS"/>
    <property type="match status" value="1"/>
</dbReference>
<dbReference type="GO" id="GO:0005730">
    <property type="term" value="C:nucleolus"/>
    <property type="evidence" value="ECO:0007669"/>
    <property type="project" value="UniProtKB-SubCell"/>
</dbReference>
<dbReference type="OMA" id="HICGHNE"/>
<dbReference type="CDD" id="cd10508">
    <property type="entry name" value="Zn-ribbon_RPB9"/>
    <property type="match status" value="1"/>
</dbReference>
<dbReference type="AlphaFoldDB" id="A0A023B9I4"/>
<dbReference type="PANTHER" id="PTHR11239:SF1">
    <property type="entry name" value="DNA-DIRECTED RNA POLYMERASE II SUBUNIT RPB9"/>
    <property type="match status" value="1"/>
</dbReference>
<dbReference type="InterPro" id="IPR001529">
    <property type="entry name" value="Zn_ribbon_RPB9"/>
</dbReference>
<dbReference type="OrthoDB" id="282270at2759"/>
<name>A0A023B9I4_GRENI</name>
<evidence type="ECO:0000256" key="7">
    <source>
        <dbReference type="RuleBase" id="RU003474"/>
    </source>
</evidence>
<proteinExistence type="inferred from homology"/>
<dbReference type="VEuPathDB" id="CryptoDB:GNI_049660"/>
<dbReference type="GO" id="GO:0008270">
    <property type="term" value="F:zinc ion binding"/>
    <property type="evidence" value="ECO:0007669"/>
    <property type="project" value="UniProtKB-KW"/>
</dbReference>
<dbReference type="GO" id="GO:0006367">
    <property type="term" value="P:transcription initiation at RNA polymerase II promoter"/>
    <property type="evidence" value="ECO:0007669"/>
    <property type="project" value="TreeGrafter"/>
</dbReference>
<accession>A0A023B9I4</accession>
<dbReference type="SMART" id="SM00661">
    <property type="entry name" value="RPOL9"/>
    <property type="match status" value="1"/>
</dbReference>
<sequence length="127" mass="14797">MSEIRFCKECRNVLQPEEDKQAKMLMLVCRTCESVQGVDPEDEQAHFVETITVNLHSAEDVKKYVYPGLVRDPTLPRADDWICPYCTKKGAVYFQLPERVAWEAMTLVYVCKHCEKYKVEGVAHFEY</sequence>
<dbReference type="InterPro" id="IPR034012">
    <property type="entry name" value="Zn_ribbon_RPB9_C"/>
</dbReference>
<dbReference type="EMBL" id="AFNH02000384">
    <property type="protein sequence ID" value="EZG72989.1"/>
    <property type="molecule type" value="Genomic_DNA"/>
</dbReference>
<dbReference type="SUPFAM" id="SSF57783">
    <property type="entry name" value="Zinc beta-ribbon"/>
    <property type="match status" value="2"/>
</dbReference>
<comment type="similarity">
    <text evidence="7">Belongs to the archaeal rpoM/eukaryotic RPA12/RPB9/RPC11 RNA polymerase family.</text>
</comment>
<evidence type="ECO:0000256" key="4">
    <source>
        <dbReference type="ARBA" id="ARBA00022833"/>
    </source>
</evidence>
<evidence type="ECO:0000256" key="1">
    <source>
        <dbReference type="ARBA" id="ARBA00004604"/>
    </source>
</evidence>
<dbReference type="GO" id="GO:0001193">
    <property type="term" value="P:maintenance of transcriptional fidelity during transcription elongation by RNA polymerase II"/>
    <property type="evidence" value="ECO:0007669"/>
    <property type="project" value="TreeGrafter"/>
</dbReference>
<keyword evidence="4" id="KW-0862">Zinc</keyword>
<dbReference type="Proteomes" id="UP000019763">
    <property type="component" value="Unassembled WGS sequence"/>
</dbReference>
<evidence type="ECO:0000256" key="6">
    <source>
        <dbReference type="PROSITE-ProRule" id="PRU00472"/>
    </source>
</evidence>
<gene>
    <name evidence="9" type="ORF">GNI_049660</name>
</gene>
<evidence type="ECO:0000256" key="2">
    <source>
        <dbReference type="ARBA" id="ARBA00022723"/>
    </source>
</evidence>
<dbReference type="GO" id="GO:0003676">
    <property type="term" value="F:nucleic acid binding"/>
    <property type="evidence" value="ECO:0007669"/>
    <property type="project" value="InterPro"/>
</dbReference>
<dbReference type="GeneID" id="22911806"/>
<dbReference type="InterPro" id="IPR012164">
    <property type="entry name" value="Rpa12/Rpb9/Rpc10/TFS"/>
</dbReference>
<reference evidence="9" key="1">
    <citation type="submission" date="2013-12" db="EMBL/GenBank/DDBJ databases">
        <authorList>
            <person name="Omoto C.K."/>
            <person name="Sibley D."/>
            <person name="Venepally P."/>
            <person name="Hadjithomas M."/>
            <person name="Karamycheva S."/>
            <person name="Brunk B."/>
            <person name="Roos D."/>
            <person name="Caler E."/>
            <person name="Lorenzi H."/>
        </authorList>
    </citation>
    <scope>NUCLEOTIDE SEQUENCE</scope>
</reference>
<dbReference type="PANTHER" id="PTHR11239">
    <property type="entry name" value="DNA-DIRECTED RNA POLYMERASE"/>
    <property type="match status" value="1"/>
</dbReference>
<organism evidence="9 10">
    <name type="scientific">Gregarina niphandrodes</name>
    <name type="common">Septate eugregarine</name>
    <dbReference type="NCBI Taxonomy" id="110365"/>
    <lineage>
        <taxon>Eukaryota</taxon>
        <taxon>Sar</taxon>
        <taxon>Alveolata</taxon>
        <taxon>Apicomplexa</taxon>
        <taxon>Conoidasida</taxon>
        <taxon>Gregarinasina</taxon>
        <taxon>Eugregarinorida</taxon>
        <taxon>Gregarinidae</taxon>
        <taxon>Gregarina</taxon>
    </lineage>
</organism>
<dbReference type="eggNOG" id="KOG2691">
    <property type="taxonomic scope" value="Eukaryota"/>
</dbReference>
<evidence type="ECO:0000313" key="10">
    <source>
        <dbReference type="Proteomes" id="UP000019763"/>
    </source>
</evidence>
<dbReference type="SMART" id="SM00440">
    <property type="entry name" value="ZnF_C2C2"/>
    <property type="match status" value="1"/>
</dbReference>
<keyword evidence="10" id="KW-1185">Reference proteome</keyword>
<dbReference type="Pfam" id="PF02150">
    <property type="entry name" value="Zn_ribbon_RPB9"/>
    <property type="match status" value="1"/>
</dbReference>
<evidence type="ECO:0000256" key="5">
    <source>
        <dbReference type="ARBA" id="ARBA00023242"/>
    </source>
</evidence>
<evidence type="ECO:0000259" key="8">
    <source>
        <dbReference type="PROSITE" id="PS51133"/>
    </source>
</evidence>
<keyword evidence="3 6" id="KW-0863">Zinc-finger</keyword>
<keyword evidence="7" id="KW-0804">Transcription</keyword>
<keyword evidence="2 7" id="KW-0479">Metal-binding</keyword>
<dbReference type="RefSeq" id="XP_011129684.1">
    <property type="nucleotide sequence ID" value="XM_011131382.1"/>
</dbReference>
<dbReference type="PROSITE" id="PS51133">
    <property type="entry name" value="ZF_TFIIS_2"/>
    <property type="match status" value="1"/>
</dbReference>
<comment type="subcellular location">
    <subcellularLocation>
        <location evidence="1">Nucleus</location>
        <location evidence="1">Nucleolus</location>
    </subcellularLocation>
</comment>
<keyword evidence="5" id="KW-0539">Nucleus</keyword>
<protein>
    <submittedName>
        <fullName evidence="9">DNA-directed RNA polymerase subunit</fullName>
    </submittedName>
</protein>
<feature type="domain" description="TFIIS-type" evidence="8">
    <location>
        <begin position="79"/>
        <end position="118"/>
    </location>
</feature>
<keyword evidence="7 9" id="KW-0240">DNA-directed RNA polymerase</keyword>
<dbReference type="GO" id="GO:0005665">
    <property type="term" value="C:RNA polymerase II, core complex"/>
    <property type="evidence" value="ECO:0007669"/>
    <property type="project" value="TreeGrafter"/>
</dbReference>
<comment type="caution">
    <text evidence="9">The sequence shown here is derived from an EMBL/GenBank/DDBJ whole genome shotgun (WGS) entry which is preliminary data.</text>
</comment>
<dbReference type="InterPro" id="IPR001222">
    <property type="entry name" value="Znf_TFIIS"/>
</dbReference>
<evidence type="ECO:0000313" key="9">
    <source>
        <dbReference type="EMBL" id="EZG72989.1"/>
    </source>
</evidence>
<dbReference type="Gene3D" id="2.20.25.10">
    <property type="match status" value="2"/>
</dbReference>
<dbReference type="GO" id="GO:0006283">
    <property type="term" value="P:transcription-coupled nucleotide-excision repair"/>
    <property type="evidence" value="ECO:0007669"/>
    <property type="project" value="TreeGrafter"/>
</dbReference>
<dbReference type="GO" id="GO:0003899">
    <property type="term" value="F:DNA-directed RNA polymerase activity"/>
    <property type="evidence" value="ECO:0007669"/>
    <property type="project" value="InterPro"/>
</dbReference>